<dbReference type="AlphaFoldDB" id="A0A327KH52"/>
<proteinExistence type="predicted"/>
<dbReference type="EMBL" id="NPEU01000182">
    <property type="protein sequence ID" value="RAI37484.1"/>
    <property type="molecule type" value="Genomic_DNA"/>
</dbReference>
<evidence type="ECO:0000313" key="2">
    <source>
        <dbReference type="Proteomes" id="UP000248863"/>
    </source>
</evidence>
<dbReference type="InterPro" id="IPR021505">
    <property type="entry name" value="Phage_B3_Orf6"/>
</dbReference>
<comment type="caution">
    <text evidence="1">The sequence shown here is derived from an EMBL/GenBank/DDBJ whole genome shotgun (WGS) entry which is preliminary data.</text>
</comment>
<organism evidence="1 2">
    <name type="scientific">Rhodoplanes elegans</name>
    <dbReference type="NCBI Taxonomy" id="29408"/>
    <lineage>
        <taxon>Bacteria</taxon>
        <taxon>Pseudomonadati</taxon>
        <taxon>Pseudomonadota</taxon>
        <taxon>Alphaproteobacteria</taxon>
        <taxon>Hyphomicrobiales</taxon>
        <taxon>Nitrobacteraceae</taxon>
        <taxon>Rhodoplanes</taxon>
    </lineage>
</organism>
<dbReference type="Pfam" id="PF11363">
    <property type="entry name" value="DUF3164"/>
    <property type="match status" value="1"/>
</dbReference>
<dbReference type="OrthoDB" id="7554786at2"/>
<gene>
    <name evidence="1" type="ORF">CH338_15985</name>
</gene>
<dbReference type="Proteomes" id="UP000248863">
    <property type="component" value="Unassembled WGS sequence"/>
</dbReference>
<accession>A0A327KH52</accession>
<reference evidence="1 2" key="1">
    <citation type="submission" date="2017-07" db="EMBL/GenBank/DDBJ databases">
        <title>Draft Genome Sequences of Select Purple Nonsulfur Bacteria.</title>
        <authorList>
            <person name="Lasarre B."/>
            <person name="Mckinlay J.B."/>
        </authorList>
    </citation>
    <scope>NUCLEOTIDE SEQUENCE [LARGE SCALE GENOMIC DNA]</scope>
    <source>
        <strain evidence="1 2">DSM 11907</strain>
    </source>
</reference>
<sequence>MPDSAGRLVPIETVRPEHQLEDAMVRKIIHHASILSDEIARFRGHTFDDVGALLDLLAEKYGARRGGAKGNVTFTSYDGCLKVTVQVQDQISFGPELQAAKTLVDACITQWSNGSLPQLRALVEHAFAVDKEGRINRAALFALRRLQIDDPEWVSAMQAIADAIRVVGSKQYVRFHRRVSPAAVWEPITIDLASA</sequence>
<name>A0A327KH52_9BRAD</name>
<evidence type="ECO:0000313" key="1">
    <source>
        <dbReference type="EMBL" id="RAI37484.1"/>
    </source>
</evidence>
<protein>
    <submittedName>
        <fullName evidence="1">Sulfate transporter</fullName>
    </submittedName>
</protein>
<keyword evidence="2" id="KW-1185">Reference proteome</keyword>